<keyword evidence="3" id="KW-1185">Reference proteome</keyword>
<dbReference type="AlphaFoldDB" id="A0A7J0HG46"/>
<gene>
    <name evidence="2" type="ORF">Acr_29g0011440</name>
</gene>
<comment type="caution">
    <text evidence="2">The sequence shown here is derived from an EMBL/GenBank/DDBJ whole genome shotgun (WGS) entry which is preliminary data.</text>
</comment>
<dbReference type="PANTHER" id="PTHR24559">
    <property type="entry name" value="TRANSPOSON TY3-I GAG-POL POLYPROTEIN"/>
    <property type="match status" value="1"/>
</dbReference>
<evidence type="ECO:0000313" key="3">
    <source>
        <dbReference type="Proteomes" id="UP000585474"/>
    </source>
</evidence>
<protein>
    <recommendedName>
        <fullName evidence="4">Reverse transcriptase domain-containing protein</fullName>
    </recommendedName>
</protein>
<feature type="region of interest" description="Disordered" evidence="1">
    <location>
        <begin position="133"/>
        <end position="171"/>
    </location>
</feature>
<name>A0A7J0HG46_9ERIC</name>
<dbReference type="Proteomes" id="UP000585474">
    <property type="component" value="Unassembled WGS sequence"/>
</dbReference>
<organism evidence="2 3">
    <name type="scientific">Actinidia rufa</name>
    <dbReference type="NCBI Taxonomy" id="165716"/>
    <lineage>
        <taxon>Eukaryota</taxon>
        <taxon>Viridiplantae</taxon>
        <taxon>Streptophyta</taxon>
        <taxon>Embryophyta</taxon>
        <taxon>Tracheophyta</taxon>
        <taxon>Spermatophyta</taxon>
        <taxon>Magnoliopsida</taxon>
        <taxon>eudicotyledons</taxon>
        <taxon>Gunneridae</taxon>
        <taxon>Pentapetalae</taxon>
        <taxon>asterids</taxon>
        <taxon>Ericales</taxon>
        <taxon>Actinidiaceae</taxon>
        <taxon>Actinidia</taxon>
    </lineage>
</organism>
<feature type="compositionally biased region" description="Basic and acidic residues" evidence="1">
    <location>
        <begin position="141"/>
        <end position="171"/>
    </location>
</feature>
<dbReference type="PANTHER" id="PTHR24559:SF444">
    <property type="entry name" value="REVERSE TRANSCRIPTASE DOMAIN-CONTAINING PROTEIN"/>
    <property type="match status" value="1"/>
</dbReference>
<accession>A0A7J0HG46</accession>
<evidence type="ECO:0008006" key="4">
    <source>
        <dbReference type="Google" id="ProtNLM"/>
    </source>
</evidence>
<dbReference type="SUPFAM" id="SSF56672">
    <property type="entry name" value="DNA/RNA polymerases"/>
    <property type="match status" value="1"/>
</dbReference>
<reference evidence="2 3" key="1">
    <citation type="submission" date="2019-07" db="EMBL/GenBank/DDBJ databases">
        <title>De Novo Assembly of kiwifruit Actinidia rufa.</title>
        <authorList>
            <person name="Sugita-Konishi S."/>
            <person name="Sato K."/>
            <person name="Mori E."/>
            <person name="Abe Y."/>
            <person name="Kisaki G."/>
            <person name="Hamano K."/>
            <person name="Suezawa K."/>
            <person name="Otani M."/>
            <person name="Fukuda T."/>
            <person name="Manabe T."/>
            <person name="Gomi K."/>
            <person name="Tabuchi M."/>
            <person name="Akimitsu K."/>
            <person name="Kataoka I."/>
        </authorList>
    </citation>
    <scope>NUCLEOTIDE SEQUENCE [LARGE SCALE GENOMIC DNA]</scope>
    <source>
        <strain evidence="3">cv. Fuchu</strain>
    </source>
</reference>
<dbReference type="Gene3D" id="3.10.10.10">
    <property type="entry name" value="HIV Type 1 Reverse Transcriptase, subunit A, domain 1"/>
    <property type="match status" value="1"/>
</dbReference>
<dbReference type="InterPro" id="IPR043502">
    <property type="entry name" value="DNA/RNA_pol_sf"/>
</dbReference>
<dbReference type="InterPro" id="IPR053134">
    <property type="entry name" value="RNA-dir_DNA_polymerase"/>
</dbReference>
<evidence type="ECO:0000256" key="1">
    <source>
        <dbReference type="SAM" id="MobiDB-lite"/>
    </source>
</evidence>
<dbReference type="EMBL" id="BJWL01000029">
    <property type="protein sequence ID" value="GFZ21982.1"/>
    <property type="molecule type" value="Genomic_DNA"/>
</dbReference>
<dbReference type="OrthoDB" id="1738562at2759"/>
<proteinExistence type="predicted"/>
<evidence type="ECO:0000313" key="2">
    <source>
        <dbReference type="EMBL" id="GFZ21982.1"/>
    </source>
</evidence>
<sequence>MPPGILLVVDLDTFPMEDQNEEGRVPNFAPQNPNGLPNPPMGGLPQNAPLNPAHSLGGDNMEGGSIHGDIGAPKFRTLRDYMNPPRQAPSSCIVFPPHYTTLNIHLVQAITILRSGKAIDKIILFSNPRGRRNASKVAEGSIERERKPSEKGNDKRKEESGSVPKGEEVLSEEREVLAHAPFLHREGLDCLDGEEGGDIECEDSKLEICPTMAVDQYTPTFELLTPNPIKPQPSELKTPTLDKKPLPSTLKYVFLGEGESYPIVISSSLTEVQERNLLEVLKKHRAKPVLQMQRQLNPTMKEVVRGEVQKLIDASIIYPIADSKWVSPTQVIPKKSGITVVKNENNELIPIRIQTGWQMCIDYRCLNAVTTKDHFPLPFLDQVLERVA</sequence>